<evidence type="ECO:0000313" key="2">
    <source>
        <dbReference type="EMBL" id="MBW6531705.1"/>
    </source>
</evidence>
<evidence type="ECO:0000256" key="1">
    <source>
        <dbReference type="SAM" id="Phobius"/>
    </source>
</evidence>
<keyword evidence="1" id="KW-0812">Transmembrane</keyword>
<feature type="transmembrane region" description="Helical" evidence="1">
    <location>
        <begin position="30"/>
        <end position="53"/>
    </location>
</feature>
<proteinExistence type="predicted"/>
<sequence length="62" mass="7222">MFMDFRDQPPPPRWEPRPLRPRLSARQERWLGRLVLANMLLLLLAPIGGATLIDALLTLFRN</sequence>
<accession>A0ABS7BQ24</accession>
<keyword evidence="1" id="KW-1133">Transmembrane helix</keyword>
<gene>
    <name evidence="2" type="ORF">KZ820_13255</name>
</gene>
<organism evidence="2 3">
    <name type="scientific">Sphingomonas citri</name>
    <dbReference type="NCBI Taxonomy" id="2862499"/>
    <lineage>
        <taxon>Bacteria</taxon>
        <taxon>Pseudomonadati</taxon>
        <taxon>Pseudomonadota</taxon>
        <taxon>Alphaproteobacteria</taxon>
        <taxon>Sphingomonadales</taxon>
        <taxon>Sphingomonadaceae</taxon>
        <taxon>Sphingomonas</taxon>
    </lineage>
</organism>
<comment type="caution">
    <text evidence="2">The sequence shown here is derived from an EMBL/GenBank/DDBJ whole genome shotgun (WGS) entry which is preliminary data.</text>
</comment>
<keyword evidence="3" id="KW-1185">Reference proteome</keyword>
<protein>
    <submittedName>
        <fullName evidence="2">Uncharacterized protein</fullName>
    </submittedName>
</protein>
<dbReference type="RefSeq" id="WP_219749089.1">
    <property type="nucleotide sequence ID" value="NZ_JAHXZN010000004.1"/>
</dbReference>
<dbReference type="Proteomes" id="UP000759103">
    <property type="component" value="Unassembled WGS sequence"/>
</dbReference>
<evidence type="ECO:0000313" key="3">
    <source>
        <dbReference type="Proteomes" id="UP000759103"/>
    </source>
</evidence>
<reference evidence="2 3" key="1">
    <citation type="submission" date="2021-07" db="EMBL/GenBank/DDBJ databases">
        <title>Sphingomonas sp.</title>
        <authorList>
            <person name="Feng G."/>
            <person name="Li J."/>
            <person name="Pan M."/>
        </authorList>
    </citation>
    <scope>NUCLEOTIDE SEQUENCE [LARGE SCALE GENOMIC DNA]</scope>
    <source>
        <strain evidence="2 3">RRHST34</strain>
    </source>
</reference>
<name>A0ABS7BQ24_9SPHN</name>
<keyword evidence="1" id="KW-0472">Membrane</keyword>
<dbReference type="EMBL" id="JAHXZN010000004">
    <property type="protein sequence ID" value="MBW6531705.1"/>
    <property type="molecule type" value="Genomic_DNA"/>
</dbReference>